<dbReference type="EMBL" id="BOPH01000132">
    <property type="protein sequence ID" value="GIJ74282.1"/>
    <property type="molecule type" value="Genomic_DNA"/>
</dbReference>
<dbReference type="GO" id="GO:0016627">
    <property type="term" value="F:oxidoreductase activity, acting on the CH-CH group of donors"/>
    <property type="evidence" value="ECO:0007669"/>
    <property type="project" value="InterPro"/>
</dbReference>
<dbReference type="InterPro" id="IPR046373">
    <property type="entry name" value="Acyl-CoA_Oxase/DH_mid-dom_sf"/>
</dbReference>
<proteinExistence type="predicted"/>
<dbReference type="SUPFAM" id="SSF56645">
    <property type="entry name" value="Acyl-CoA dehydrogenase NM domain-like"/>
    <property type="match status" value="1"/>
</dbReference>
<dbReference type="SUPFAM" id="SSF47203">
    <property type="entry name" value="Acyl-CoA dehydrogenase C-terminal domain-like"/>
    <property type="match status" value="1"/>
</dbReference>
<name>A0A8J4A1V9_9ACTN</name>
<organism evidence="1 2">
    <name type="scientific">Virgisporangium ochraceum</name>
    <dbReference type="NCBI Taxonomy" id="65505"/>
    <lineage>
        <taxon>Bacteria</taxon>
        <taxon>Bacillati</taxon>
        <taxon>Actinomycetota</taxon>
        <taxon>Actinomycetes</taxon>
        <taxon>Micromonosporales</taxon>
        <taxon>Micromonosporaceae</taxon>
        <taxon>Virgisporangium</taxon>
    </lineage>
</organism>
<dbReference type="Proteomes" id="UP000635606">
    <property type="component" value="Unassembled WGS sequence"/>
</dbReference>
<evidence type="ECO:0000313" key="1">
    <source>
        <dbReference type="EMBL" id="GIJ74282.1"/>
    </source>
</evidence>
<accession>A0A8J4A1V9</accession>
<dbReference type="Gene3D" id="1.20.140.10">
    <property type="entry name" value="Butyryl-CoA Dehydrogenase, subunit A, domain 3"/>
    <property type="match status" value="1"/>
</dbReference>
<dbReference type="Gene3D" id="2.40.110.10">
    <property type="entry name" value="Butyryl-CoA Dehydrogenase, subunit A, domain 2"/>
    <property type="match status" value="1"/>
</dbReference>
<gene>
    <name evidence="1" type="ORF">Voc01_091990</name>
</gene>
<sequence length="325" mass="33603">MLGWGTCQGDMARRRAGAGLVGFPDFVSAVKELPLPGGGRTAERFLRLAELGRQDPVLARLAEGHADAIAILAELGVGIDDGQRAQPWGVWAAVPASVTATPADGAWRLDGDRPWCSGAAACAFALVTAKAPDGIRLFAVDLARAGATPLDGTWPAVGMARSDSRTVRFAAAAATPVGRPGEYTDRPGFWHGGIGVAACWFGGAVGVSDALTTAALDRDLDPHALAHLGAVDARLAAARALLLDAAARIDAAPDRVDERLARQVRAVVEATATEVIDRVGRALGAAPLCRDAGHAARVADLTVYLRQSHAERDLQLLGSLAAAAR</sequence>
<dbReference type="InterPro" id="IPR036250">
    <property type="entry name" value="AcylCo_DH-like_C"/>
</dbReference>
<dbReference type="AlphaFoldDB" id="A0A8J4A1V9"/>
<evidence type="ECO:0000313" key="2">
    <source>
        <dbReference type="Proteomes" id="UP000635606"/>
    </source>
</evidence>
<protein>
    <submittedName>
        <fullName evidence="1">Acyl-CoA dehydrogenase</fullName>
    </submittedName>
</protein>
<dbReference type="InterPro" id="IPR009100">
    <property type="entry name" value="AcylCoA_DH/oxidase_NM_dom_sf"/>
</dbReference>
<reference evidence="1" key="1">
    <citation type="submission" date="2021-01" db="EMBL/GenBank/DDBJ databases">
        <title>Whole genome shotgun sequence of Virgisporangium ochraceum NBRC 16418.</title>
        <authorList>
            <person name="Komaki H."/>
            <person name="Tamura T."/>
        </authorList>
    </citation>
    <scope>NUCLEOTIDE SEQUENCE</scope>
    <source>
        <strain evidence="1">NBRC 16418</strain>
    </source>
</reference>
<keyword evidence="2" id="KW-1185">Reference proteome</keyword>
<comment type="caution">
    <text evidence="1">The sequence shown here is derived from an EMBL/GenBank/DDBJ whole genome shotgun (WGS) entry which is preliminary data.</text>
</comment>